<accession>A0ABS9W0L2</accession>
<proteinExistence type="predicted"/>
<dbReference type="EMBL" id="JALBUU010000004">
    <property type="protein sequence ID" value="MCI0752440.1"/>
    <property type="molecule type" value="Genomic_DNA"/>
</dbReference>
<gene>
    <name evidence="1" type="ORF">MON41_01515</name>
</gene>
<dbReference type="RefSeq" id="WP_241792456.1">
    <property type="nucleotide sequence ID" value="NZ_JALBUU010000004.1"/>
</dbReference>
<keyword evidence="2" id="KW-1185">Reference proteome</keyword>
<sequence>MIPRLAPHRLAEDAQRVWIGFGGRADRLWMRLLRPGFRHCFAVLQDANGWTVVEPLSGRLLVARPVLPAEFDLPAFYRRAGLTLLGPSSPAPQPAQCFPRCLLIPAFPCAAHCWAARRRSR</sequence>
<evidence type="ECO:0000313" key="2">
    <source>
        <dbReference type="Proteomes" id="UP001201985"/>
    </source>
</evidence>
<dbReference type="Proteomes" id="UP001201985">
    <property type="component" value="Unassembled WGS sequence"/>
</dbReference>
<organism evidence="1 2">
    <name type="scientific">Teichococcus vastitatis</name>
    <dbReference type="NCBI Taxonomy" id="2307076"/>
    <lineage>
        <taxon>Bacteria</taxon>
        <taxon>Pseudomonadati</taxon>
        <taxon>Pseudomonadota</taxon>
        <taxon>Alphaproteobacteria</taxon>
        <taxon>Acetobacterales</taxon>
        <taxon>Roseomonadaceae</taxon>
        <taxon>Roseomonas</taxon>
    </lineage>
</organism>
<comment type="caution">
    <text evidence="1">The sequence shown here is derived from an EMBL/GenBank/DDBJ whole genome shotgun (WGS) entry which is preliminary data.</text>
</comment>
<evidence type="ECO:0000313" key="1">
    <source>
        <dbReference type="EMBL" id="MCI0752440.1"/>
    </source>
</evidence>
<reference evidence="1 2" key="1">
    <citation type="submission" date="2022-03" db="EMBL/GenBank/DDBJ databases">
        <title>Complete genome analysis of Roseomonas KG 17.1 : a prolific producer of plant growth promoters.</title>
        <authorList>
            <person name="Saadouli I."/>
            <person name="Najjari A."/>
            <person name="Mosbah A."/>
            <person name="Ouzari H.I."/>
        </authorList>
    </citation>
    <scope>NUCLEOTIDE SEQUENCE [LARGE SCALE GENOMIC DNA]</scope>
    <source>
        <strain evidence="1 2">KG17-1</strain>
    </source>
</reference>
<name>A0ABS9W0L2_9PROT</name>
<protein>
    <submittedName>
        <fullName evidence="1">Uncharacterized protein</fullName>
    </submittedName>
</protein>